<evidence type="ECO:0000313" key="2">
    <source>
        <dbReference type="EMBL" id="KAJ4024545.1"/>
    </source>
</evidence>
<protein>
    <recommendedName>
        <fullName evidence="4">Fungal N-terminal domain-containing protein</fullName>
    </recommendedName>
</protein>
<organism evidence="2 3">
    <name type="scientific">Fusarium irregulare</name>
    <dbReference type="NCBI Taxonomy" id="2494466"/>
    <lineage>
        <taxon>Eukaryota</taxon>
        <taxon>Fungi</taxon>
        <taxon>Dikarya</taxon>
        <taxon>Ascomycota</taxon>
        <taxon>Pezizomycotina</taxon>
        <taxon>Sordariomycetes</taxon>
        <taxon>Hypocreomycetidae</taxon>
        <taxon>Hypocreales</taxon>
        <taxon>Nectriaceae</taxon>
        <taxon>Fusarium</taxon>
        <taxon>Fusarium incarnatum-equiseti species complex</taxon>
    </lineage>
</organism>
<dbReference type="EMBL" id="JAPDHF010000001">
    <property type="protein sequence ID" value="KAJ4024545.1"/>
    <property type="molecule type" value="Genomic_DNA"/>
</dbReference>
<evidence type="ECO:0000313" key="3">
    <source>
        <dbReference type="Proteomes" id="UP001152130"/>
    </source>
</evidence>
<keyword evidence="1" id="KW-0732">Signal</keyword>
<dbReference type="Proteomes" id="UP001152130">
    <property type="component" value="Unassembled WGS sequence"/>
</dbReference>
<feature type="chain" id="PRO_5040749022" description="Fungal N-terminal domain-containing protein" evidence="1">
    <location>
        <begin position="20"/>
        <end position="160"/>
    </location>
</feature>
<proteinExistence type="predicted"/>
<accession>A0A9W8Q299</accession>
<sequence>MSGLEILGAIASSIALVQAVKGTLKAVDFLRENSEMKKECSSLRREILMIECFIMQAQQQTDPMIPTERLMGSTGHPLVSLAVDELEGILNELSQIAEKYSHSRKARDPKRYTDKIKWFSEIGKIEELRERAQAIKSNLHMAITFRVSSMVDRGNMRQEA</sequence>
<comment type="caution">
    <text evidence="2">The sequence shown here is derived from an EMBL/GenBank/DDBJ whole genome shotgun (WGS) entry which is preliminary data.</text>
</comment>
<name>A0A9W8Q299_9HYPO</name>
<reference evidence="2" key="1">
    <citation type="submission" date="2022-10" db="EMBL/GenBank/DDBJ databases">
        <title>Fusarium specimens isolated from Avocado Roots.</title>
        <authorList>
            <person name="Stajich J."/>
            <person name="Roper C."/>
            <person name="Heimlech-Rivalta G."/>
        </authorList>
    </citation>
    <scope>NUCLEOTIDE SEQUENCE</scope>
    <source>
        <strain evidence="2">CF00143</strain>
    </source>
</reference>
<evidence type="ECO:0008006" key="4">
    <source>
        <dbReference type="Google" id="ProtNLM"/>
    </source>
</evidence>
<feature type="signal peptide" evidence="1">
    <location>
        <begin position="1"/>
        <end position="19"/>
    </location>
</feature>
<dbReference type="AlphaFoldDB" id="A0A9W8Q299"/>
<gene>
    <name evidence="2" type="ORF">NW766_000782</name>
</gene>
<evidence type="ECO:0000256" key="1">
    <source>
        <dbReference type="SAM" id="SignalP"/>
    </source>
</evidence>
<keyword evidence="3" id="KW-1185">Reference proteome</keyword>